<feature type="domain" description="Alcohol dehydrogenase-like N-terminal" evidence="7">
    <location>
        <begin position="27"/>
        <end position="80"/>
    </location>
</feature>
<evidence type="ECO:0000259" key="7">
    <source>
        <dbReference type="Pfam" id="PF08240"/>
    </source>
</evidence>
<comment type="caution">
    <text evidence="8">The sequence shown here is derived from an EMBL/GenBank/DDBJ whole genome shotgun (WGS) entry which is preliminary data.</text>
</comment>
<keyword evidence="2 5" id="KW-0479">Metal-binding</keyword>
<dbReference type="InterPro" id="IPR011032">
    <property type="entry name" value="GroES-like_sf"/>
</dbReference>
<evidence type="ECO:0000256" key="2">
    <source>
        <dbReference type="ARBA" id="ARBA00022723"/>
    </source>
</evidence>
<keyword evidence="3 5" id="KW-0862">Zinc</keyword>
<dbReference type="InterPro" id="IPR013154">
    <property type="entry name" value="ADH-like_N"/>
</dbReference>
<accession>A0A8H4ECX5</accession>
<comment type="cofactor">
    <cofactor evidence="1 5">
        <name>Zn(2+)</name>
        <dbReference type="ChEBI" id="CHEBI:29105"/>
    </cofactor>
</comment>
<dbReference type="OrthoDB" id="1879366at2759"/>
<organism evidence="8 9">
    <name type="scientific">Aspergillus fumigatiaffinis</name>
    <dbReference type="NCBI Taxonomy" id="340414"/>
    <lineage>
        <taxon>Eukaryota</taxon>
        <taxon>Fungi</taxon>
        <taxon>Dikarya</taxon>
        <taxon>Ascomycota</taxon>
        <taxon>Pezizomycotina</taxon>
        <taxon>Eurotiomycetes</taxon>
        <taxon>Eurotiomycetidae</taxon>
        <taxon>Eurotiales</taxon>
        <taxon>Aspergillaceae</taxon>
        <taxon>Aspergillus</taxon>
        <taxon>Aspergillus subgen. Fumigati</taxon>
    </lineage>
</organism>
<evidence type="ECO:0000313" key="9">
    <source>
        <dbReference type="Proteomes" id="UP000653565"/>
    </source>
</evidence>
<dbReference type="Pfam" id="PF00107">
    <property type="entry name" value="ADH_zinc_N"/>
    <property type="match status" value="1"/>
</dbReference>
<dbReference type="InterPro" id="IPR002328">
    <property type="entry name" value="ADH_Zn_CS"/>
</dbReference>
<evidence type="ECO:0000256" key="5">
    <source>
        <dbReference type="RuleBase" id="RU361277"/>
    </source>
</evidence>
<comment type="similarity">
    <text evidence="5">Belongs to the zinc-containing alcohol dehydrogenase family.</text>
</comment>
<protein>
    <recommendedName>
        <fullName evidence="10">Alcohol dehydrogenase</fullName>
    </recommendedName>
</protein>
<dbReference type="Gene3D" id="3.40.50.720">
    <property type="entry name" value="NAD(P)-binding Rossmann-like Domain"/>
    <property type="match status" value="1"/>
</dbReference>
<name>A0A8H4ECX5_9EURO</name>
<dbReference type="Gene3D" id="3.90.180.10">
    <property type="entry name" value="Medium-chain alcohol dehydrogenases, catalytic domain"/>
    <property type="match status" value="2"/>
</dbReference>
<dbReference type="PANTHER" id="PTHR42683">
    <property type="entry name" value="ALDEHYDE REDUCTASE"/>
    <property type="match status" value="1"/>
</dbReference>
<dbReference type="InterPro" id="IPR036291">
    <property type="entry name" value="NAD(P)-bd_dom_sf"/>
</dbReference>
<evidence type="ECO:0000313" key="8">
    <source>
        <dbReference type="EMBL" id="KAF4226229.1"/>
    </source>
</evidence>
<keyword evidence="9" id="KW-1185">Reference proteome</keyword>
<reference evidence="8" key="1">
    <citation type="journal article" date="2020" name="bioRxiv">
        <title>Genomic and phenotypic heterogeneity of clinical isolates of the human pathogens Aspergillus fumigatus, Aspergillus lentulus and Aspergillus fumigatiaffinis.</title>
        <authorList>
            <person name="dos Santos R.A.C."/>
            <person name="Steenwyk J.L."/>
            <person name="Rivero-Menendez O."/>
            <person name="Mead M.E."/>
            <person name="Silva L.P."/>
            <person name="Bastos R.W."/>
            <person name="Alastruey-Izquierdo A."/>
            <person name="Goldman G.H."/>
            <person name="Rokas A."/>
        </authorList>
    </citation>
    <scope>NUCLEOTIDE SEQUENCE</scope>
    <source>
        <strain evidence="8">CNM-CM6805</strain>
    </source>
</reference>
<dbReference type="InterPro" id="IPR013149">
    <property type="entry name" value="ADH-like_C"/>
</dbReference>
<dbReference type="PROSITE" id="PS00059">
    <property type="entry name" value="ADH_ZINC"/>
    <property type="match status" value="1"/>
</dbReference>
<reference evidence="8" key="2">
    <citation type="submission" date="2020-04" db="EMBL/GenBank/DDBJ databases">
        <authorList>
            <person name="Santos R.A.C."/>
            <person name="Steenwyk J.L."/>
            <person name="Rivero-Menendez O."/>
            <person name="Mead M.E."/>
            <person name="Silva L.P."/>
            <person name="Bastos R.W."/>
            <person name="Alastruey-Izquierdo A."/>
            <person name="Goldman G.H."/>
            <person name="Rokas A."/>
        </authorList>
    </citation>
    <scope>NUCLEOTIDE SEQUENCE</scope>
    <source>
        <strain evidence="8">CNM-CM6805</strain>
    </source>
</reference>
<evidence type="ECO:0008006" key="10">
    <source>
        <dbReference type="Google" id="ProtNLM"/>
    </source>
</evidence>
<sequence length="264" mass="28021">MTGKEYTIYKHQGDRIIEVKAQIPALGPKDILIRITHSGVCNADAAFAKRGACIALGHEGVGIVEAVGSDVTQFQVGERAGGGGGFIEIPAVNVATSCLVVTFYVLTGEHAAPLQCAGATTFKALKATIKPGNRVGIVGIGGLGHLAIQFATYIGATVVALSTSQDKKMEALELGAKEFVNLNELDVKAPLDVIVLTSSKYPDFGEYVLCYLTNESSDSSKRRYCGTADVAVRTYDPSYVASRAEHDEMLEFAARHGIRPTVQL</sequence>
<dbReference type="Pfam" id="PF08240">
    <property type="entry name" value="ADH_N"/>
    <property type="match status" value="1"/>
</dbReference>
<proteinExistence type="inferred from homology"/>
<dbReference type="AlphaFoldDB" id="A0A8H4ECX5"/>
<dbReference type="GO" id="GO:0008270">
    <property type="term" value="F:zinc ion binding"/>
    <property type="evidence" value="ECO:0007669"/>
    <property type="project" value="InterPro"/>
</dbReference>
<keyword evidence="4" id="KW-0560">Oxidoreductase</keyword>
<gene>
    <name evidence="8" type="ORF">CNMCM6805_004891</name>
</gene>
<evidence type="ECO:0000256" key="3">
    <source>
        <dbReference type="ARBA" id="ARBA00022833"/>
    </source>
</evidence>
<evidence type="ECO:0000256" key="4">
    <source>
        <dbReference type="ARBA" id="ARBA00023002"/>
    </source>
</evidence>
<evidence type="ECO:0000256" key="1">
    <source>
        <dbReference type="ARBA" id="ARBA00001947"/>
    </source>
</evidence>
<feature type="domain" description="Alcohol dehydrogenase-like C-terminal" evidence="6">
    <location>
        <begin position="142"/>
        <end position="189"/>
    </location>
</feature>
<evidence type="ECO:0000259" key="6">
    <source>
        <dbReference type="Pfam" id="PF00107"/>
    </source>
</evidence>
<dbReference type="SUPFAM" id="SSF51735">
    <property type="entry name" value="NAD(P)-binding Rossmann-fold domains"/>
    <property type="match status" value="1"/>
</dbReference>
<dbReference type="SUPFAM" id="SSF50129">
    <property type="entry name" value="GroES-like"/>
    <property type="match status" value="1"/>
</dbReference>
<dbReference type="GO" id="GO:0016616">
    <property type="term" value="F:oxidoreductase activity, acting on the CH-OH group of donors, NAD or NADP as acceptor"/>
    <property type="evidence" value="ECO:0007669"/>
    <property type="project" value="InterPro"/>
</dbReference>
<dbReference type="EMBL" id="JAAAPX010000263">
    <property type="protein sequence ID" value="KAF4226229.1"/>
    <property type="molecule type" value="Genomic_DNA"/>
</dbReference>
<dbReference type="Proteomes" id="UP000653565">
    <property type="component" value="Unassembled WGS sequence"/>
</dbReference>
<dbReference type="InterPro" id="IPR047109">
    <property type="entry name" value="CAD-like"/>
</dbReference>